<reference evidence="1" key="1">
    <citation type="submission" date="2024-07" db="EMBL/GenBank/DDBJ databases">
        <authorList>
            <person name="Kim Y.J."/>
            <person name="Jeong J.Y."/>
        </authorList>
    </citation>
    <scope>NUCLEOTIDE SEQUENCE</scope>
    <source>
        <strain evidence="1">GIHE-MW2</strain>
    </source>
</reference>
<gene>
    <name evidence="1" type="ORF">ABWT76_000905</name>
</gene>
<dbReference type="AlphaFoldDB" id="A0AAU8JFS3"/>
<dbReference type="EMBL" id="CP159837">
    <property type="protein sequence ID" value="XCM38080.1"/>
    <property type="molecule type" value="Genomic_DNA"/>
</dbReference>
<accession>A0AAU8JFS3</accession>
<proteinExistence type="predicted"/>
<name>A0AAU8JFS3_9CYAN</name>
<organism evidence="1">
    <name type="scientific">Planktothricoides raciborskii GIHE-MW2</name>
    <dbReference type="NCBI Taxonomy" id="2792601"/>
    <lineage>
        <taxon>Bacteria</taxon>
        <taxon>Bacillati</taxon>
        <taxon>Cyanobacteriota</taxon>
        <taxon>Cyanophyceae</taxon>
        <taxon>Oscillatoriophycideae</taxon>
        <taxon>Oscillatoriales</taxon>
        <taxon>Oscillatoriaceae</taxon>
        <taxon>Planktothricoides</taxon>
    </lineage>
</organism>
<sequence length="1071" mass="122460">MVSNRDPRYQLVAHSADLTNAANLKIMAERTHRFWGATAPDRQPKVVGIFCQGDNLVLVKAETAVDDRGHSVICGGSDFVQHRYVFIPVTSMSALQGRAFKLLLWMFKQPIPLLTEFNANLEPLSIPILEEQISAETIDKEIDKIRQCWQYGNEQKPLVLSALAAIINGKRLLLTNEQTGIPPQNWMEIILLLLPASIRPKISVAVGTLDEQQCPWATLVVKTNQHSSRSLPENMILLNRVNQTFQGQADESTFENSYVDYIRDHITTATAPDTLKRLIQQLDTIADNDITLESLADPKIIVRLIRALPEEKQNEFLTKYLSELSIDIWDVLIQLISKEDYQQGFVFACQEIVRLIPALPEQKQDECLTKYLSGLTLDIWDVLIQLISKEDYQQGFVFARKEIVRLIPALPKEKQDECLTKYLSGLTIHIWDGLIPLIINEDYQQGLMFAWKELAKKAFLEPQAITLMLRVWSRLINAKLVLLLDELGQNLPLAEILLKQGLLEQNRRDSKDPEIVLKFIGLCTILVADKAKSDFSEAWELATNHLALPLTKFFFQTEPEKETFSLLDTALLGEVPVEVLSNRFTSNLAGLLPSIEVEQFKQSNLRQQLTTKNPKVAELLDTLVAEGNAGLTKLPQIAHLIEMDNAAKDNWYATFLKKWSPSQEQAKLLLVEVIKDTPNSRNNFSRDDFHTTYTWFEQQQPELKAIFESIQQNYICENWINLAQAIYETQKEQTEFVDTLVGNIFPGPVMQKWLPLIDDNEDIRKNVIDKSSAWQSLALDNFNQLVPSSQQYVSALTRCLRDGSRLDWIKGDLLHYLCRTWIEQKKVDEDLKNFVTSPSVTNTFTNNDWLNLQRLSWEPEIDLELPLGVKTALTPDLLLSLQSYAKTIIPRYTCPKQTRKLLNDCKAWGLSCTEQKDILKAALPQACNADLIIPYLYDKDKAINPAEEQQLIGLLLQLQLNNEKREEISDVEKFSVEAFTQYILPNKNMTLLKWWRDKAVEKELYKEAFSSAAQKYVQKISITDFLNYLEDLKKSLLVEESGLMFKATFSWIPVPESLIQPIIDCISNSTF</sequence>
<dbReference type="RefSeq" id="WP_354635715.1">
    <property type="nucleotide sequence ID" value="NZ_CP159837.1"/>
</dbReference>
<protein>
    <submittedName>
        <fullName evidence="1">Uncharacterized protein</fullName>
    </submittedName>
</protein>
<evidence type="ECO:0000313" key="1">
    <source>
        <dbReference type="EMBL" id="XCM38080.1"/>
    </source>
</evidence>